<evidence type="ECO:0000259" key="6">
    <source>
        <dbReference type="Pfam" id="PF00884"/>
    </source>
</evidence>
<dbReference type="GO" id="GO:0005539">
    <property type="term" value="F:glycosaminoglycan binding"/>
    <property type="evidence" value="ECO:0007669"/>
    <property type="project" value="TreeGrafter"/>
</dbReference>
<sequence length="697" mass="77562">MCKPAGSVRSCDNRIIESQSRYIQDRENLLTDMRQEGRTMERKIRGLEDQLDSTRTVYQERLRARDARISQLEEELANINQIVRDVRADLNDGVIGDAVDAVRSNIMMLVEKHDEEIRNLEGVVGLNNGGLDNYLALSMEASIIEMRRTCAREVQFLKMAVNKLEALVKAAARIVGAAENVLFILTDDQDATMDSVAYMPLVQKHLVEKGTTYTNHFTTTAVCCPSRVSLWTGKQPHNTNVTDVHPPYGGFPKFVSQGLNDNYLPVWLQEAGYNTYYTGKLFNAHTIYNYDSPFPAGWTSTDFLLDPGTYSYLKPIYQANQDSPVHHQGVHTSDLITSKAQGLLKEAIGGDKPFFLTVAPIAPHSNLDVERGPGQLPQMTEPIPAERHAGLFKDVKVPRTDNFNPDSPSGASWVRTLPRHNASSVEYLDHYYRQRLRSLQAVDELVEKLVAQLDEAGVLDDTYVVFSSDNGFHIGQHRLPPGKECGYDEDIRVPLIIRGPGVSQGEVEDAVTTHIDLAPTILRMVGAETRPDFDGVAIPLGSKTVDSDGEESEVGEAWETKRHEHVAVEYWGFALAEGEGGGFDGQGQLVILNNTYKSVRLIGHGYDLYYSVWCNNEHEFYDLKTDPGQMHNLYSSSGSYTADTRLLGISLPLVIDRLDSLMMVLKSCKGSACIEPWKILHPQGDVNSLSDALKSGL</sequence>
<dbReference type="GO" id="GO:0008449">
    <property type="term" value="F:N-acetylglucosamine-6-sulfatase activity"/>
    <property type="evidence" value="ECO:0007669"/>
    <property type="project" value="TreeGrafter"/>
</dbReference>
<name>A0A423WB46_CYTCH</name>
<gene>
    <name evidence="7" type="ORF">VSDG_03404</name>
</gene>
<dbReference type="PROSITE" id="PS00523">
    <property type="entry name" value="SULFATASE_1"/>
    <property type="match status" value="1"/>
</dbReference>
<dbReference type="InterPro" id="IPR000917">
    <property type="entry name" value="Sulfatase_N"/>
</dbReference>
<comment type="similarity">
    <text evidence="1">Belongs to the sulfatase family.</text>
</comment>
<evidence type="ECO:0000256" key="4">
    <source>
        <dbReference type="ARBA" id="ARBA00023180"/>
    </source>
</evidence>
<keyword evidence="3" id="KW-0378">Hydrolase</keyword>
<accession>A0A423WB46</accession>
<dbReference type="SUPFAM" id="SSF53649">
    <property type="entry name" value="Alkaline phosphatase-like"/>
    <property type="match status" value="1"/>
</dbReference>
<dbReference type="Pfam" id="PF00884">
    <property type="entry name" value="Sulfatase"/>
    <property type="match status" value="1"/>
</dbReference>
<dbReference type="Gene3D" id="3.40.720.10">
    <property type="entry name" value="Alkaline Phosphatase, subunit A"/>
    <property type="match status" value="1"/>
</dbReference>
<keyword evidence="5" id="KW-0175">Coiled coil</keyword>
<protein>
    <recommendedName>
        <fullName evidence="6">Sulfatase N-terminal domain-containing protein</fullName>
    </recommendedName>
</protein>
<evidence type="ECO:0000256" key="3">
    <source>
        <dbReference type="ARBA" id="ARBA00022801"/>
    </source>
</evidence>
<evidence type="ECO:0000256" key="5">
    <source>
        <dbReference type="SAM" id="Coils"/>
    </source>
</evidence>
<dbReference type="Proteomes" id="UP000284375">
    <property type="component" value="Unassembled WGS sequence"/>
</dbReference>
<reference evidence="7 8" key="1">
    <citation type="submission" date="2015-09" db="EMBL/GenBank/DDBJ databases">
        <title>Host preference determinants of Valsa canker pathogens revealed by comparative genomics.</title>
        <authorList>
            <person name="Yin Z."/>
            <person name="Huang L."/>
        </authorList>
    </citation>
    <scope>NUCLEOTIDE SEQUENCE [LARGE SCALE GENOMIC DNA]</scope>
    <source>
        <strain evidence="7 8">YSFL</strain>
    </source>
</reference>
<feature type="domain" description="Sulfatase N-terminal" evidence="6">
    <location>
        <begin position="180"/>
        <end position="526"/>
    </location>
</feature>
<dbReference type="OrthoDB" id="96314at2759"/>
<keyword evidence="8" id="KW-1185">Reference proteome</keyword>
<dbReference type="PANTHER" id="PTHR43108">
    <property type="entry name" value="N-ACETYLGLUCOSAMINE-6-SULFATASE FAMILY MEMBER"/>
    <property type="match status" value="1"/>
</dbReference>
<dbReference type="FunFam" id="3.40.720.10:FF:000051">
    <property type="entry name" value="Arylsulfatase"/>
    <property type="match status" value="1"/>
</dbReference>
<evidence type="ECO:0000256" key="1">
    <source>
        <dbReference type="ARBA" id="ARBA00008779"/>
    </source>
</evidence>
<keyword evidence="4" id="KW-0325">Glycoprotein</keyword>
<comment type="caution">
    <text evidence="7">The sequence shown here is derived from an EMBL/GenBank/DDBJ whole genome shotgun (WGS) entry which is preliminary data.</text>
</comment>
<keyword evidence="2" id="KW-0732">Signal</keyword>
<feature type="coiled-coil region" evidence="5">
    <location>
        <begin position="30"/>
        <end position="89"/>
    </location>
</feature>
<organism evidence="7 8">
    <name type="scientific">Cytospora chrysosperma</name>
    <name type="common">Cytospora canker fungus</name>
    <name type="synonym">Sphaeria chrysosperma</name>
    <dbReference type="NCBI Taxonomy" id="252740"/>
    <lineage>
        <taxon>Eukaryota</taxon>
        <taxon>Fungi</taxon>
        <taxon>Dikarya</taxon>
        <taxon>Ascomycota</taxon>
        <taxon>Pezizomycotina</taxon>
        <taxon>Sordariomycetes</taxon>
        <taxon>Sordariomycetidae</taxon>
        <taxon>Diaporthales</taxon>
        <taxon>Cytosporaceae</taxon>
        <taxon>Cytospora</taxon>
    </lineage>
</organism>
<dbReference type="STRING" id="252740.A0A423WB46"/>
<dbReference type="PANTHER" id="PTHR43108:SF8">
    <property type="entry name" value="SD21168P"/>
    <property type="match status" value="1"/>
</dbReference>
<proteinExistence type="inferred from homology"/>
<evidence type="ECO:0000313" key="8">
    <source>
        <dbReference type="Proteomes" id="UP000284375"/>
    </source>
</evidence>
<dbReference type="CDD" id="cd16147">
    <property type="entry name" value="G6S"/>
    <property type="match status" value="1"/>
</dbReference>
<evidence type="ECO:0000313" key="7">
    <source>
        <dbReference type="EMBL" id="ROW00545.1"/>
    </source>
</evidence>
<dbReference type="EMBL" id="LJZO01000008">
    <property type="protein sequence ID" value="ROW00545.1"/>
    <property type="molecule type" value="Genomic_DNA"/>
</dbReference>
<dbReference type="InterPro" id="IPR024607">
    <property type="entry name" value="Sulfatase_CS"/>
</dbReference>
<dbReference type="AlphaFoldDB" id="A0A423WB46"/>
<evidence type="ECO:0000256" key="2">
    <source>
        <dbReference type="ARBA" id="ARBA00022729"/>
    </source>
</evidence>
<dbReference type="InterPro" id="IPR017850">
    <property type="entry name" value="Alkaline_phosphatase_core_sf"/>
</dbReference>